<dbReference type="PANTHER" id="PTHR34211">
    <property type="entry name" value="CALCINEURIN-LIKE METALLO-PHOSPHOESTERASE SUPERFAMILY PROTEIN"/>
    <property type="match status" value="1"/>
</dbReference>
<keyword evidence="3" id="KW-1185">Reference proteome</keyword>
<sequence>MPRNSAKPDMNYWYAPRRMAATAVRLVISTIFGEYSDAREVQAISRPILPGGLDPAFDYSDTNNDFWFDYAADTGDGWDSTFAIASLLGASVIDLDGRRLPRGRFLILGGDEVYPTPSRDSYRERLVRPFAAALPDVKDSEEQEERPHLYAIPGNHDWYDGLSSFLGLFCRRRPSGNWGGSRDGRRIGLWQTQQNRSYFVLKLPGKWWVWAFDIQLNSYVDQPQIDYFQHVATHWMEAGSRVVLCTAQPDWIYAHCDRGKFSNLAYVEYIIEHHGHELALVLSGDMHNYNHYLGHIVERTSHAERTRHYITAGGGGAFLHPTHHLPHGISFVEPGSKNRRTRRFDLIGSFPDPKTSRRLTWRNLAFAATNAGFTAAVASVYAALIWILDATSRVTANTGLVESLGGTALTEGVSRTVSFLAESPLGIVLVLTMAAAYTAFVDVERASDPSLSDPGERIAGKQQWPWRVLYGGAHFAGQFVLAVAALVLISQGLAVLFGVKAGSPLASLLVILLGGGAGGLSAATTMGIYLIAMLNGLHLHWNEAFSALRCPDYKNLLRLRIARDGTLSVYALGVERVPRSSGRPEDGPISPSVTLIDTVTIEGR</sequence>
<accession>A0A6N1AE39</accession>
<feature type="transmembrane region" description="Helical" evidence="1">
    <location>
        <begin position="479"/>
        <end position="499"/>
    </location>
</feature>
<evidence type="ECO:0000256" key="1">
    <source>
        <dbReference type="SAM" id="Phobius"/>
    </source>
</evidence>
<dbReference type="KEGG" id="aoz:HUE56_04425"/>
<evidence type="ECO:0000313" key="2">
    <source>
        <dbReference type="EMBL" id="QKS49786.1"/>
    </source>
</evidence>
<dbReference type="Gene3D" id="3.60.21.10">
    <property type="match status" value="1"/>
</dbReference>
<dbReference type="RefSeq" id="WP_149201187.1">
    <property type="nucleotide sequence ID" value="NZ_BSOV01000012.1"/>
</dbReference>
<dbReference type="AlphaFoldDB" id="A0A6N1AE39"/>
<evidence type="ECO:0000313" key="3">
    <source>
        <dbReference type="Proteomes" id="UP000509702"/>
    </source>
</evidence>
<dbReference type="InterPro" id="IPR029052">
    <property type="entry name" value="Metallo-depent_PP-like"/>
</dbReference>
<dbReference type="EMBL" id="CP054617">
    <property type="protein sequence ID" value="QKS49786.1"/>
    <property type="molecule type" value="Genomic_DNA"/>
</dbReference>
<reference evidence="2 3" key="1">
    <citation type="submission" date="2020-06" db="EMBL/GenBank/DDBJ databases">
        <title>Complete genome of Azosprillum oryzae KACC14407.</title>
        <authorList>
            <person name="Kim M."/>
            <person name="Park Y.-J."/>
            <person name="Shin J.-H."/>
        </authorList>
    </citation>
    <scope>NUCLEOTIDE SEQUENCE [LARGE SCALE GENOMIC DNA]</scope>
    <source>
        <strain evidence="2 3">KACC 14407</strain>
        <plasmid evidence="2 3">unnamed3</plasmid>
    </source>
</reference>
<keyword evidence="2" id="KW-0614">Plasmid</keyword>
<feature type="transmembrane region" description="Helical" evidence="1">
    <location>
        <begin position="425"/>
        <end position="443"/>
    </location>
</feature>
<keyword evidence="1" id="KW-0812">Transmembrane</keyword>
<keyword evidence="1" id="KW-0472">Membrane</keyword>
<dbReference type="SUPFAM" id="SSF56300">
    <property type="entry name" value="Metallo-dependent phosphatases"/>
    <property type="match status" value="1"/>
</dbReference>
<geneLocation type="plasmid" evidence="2 3">
    <name>unnamed3</name>
</geneLocation>
<name>A0A6N1AE39_9PROT</name>
<feature type="transmembrane region" description="Helical" evidence="1">
    <location>
        <begin position="505"/>
        <end position="532"/>
    </location>
</feature>
<dbReference type="Proteomes" id="UP000509702">
    <property type="component" value="Plasmid unnamed3"/>
</dbReference>
<organism evidence="2 3">
    <name type="scientific">Azospirillum oryzae</name>
    <dbReference type="NCBI Taxonomy" id="286727"/>
    <lineage>
        <taxon>Bacteria</taxon>
        <taxon>Pseudomonadati</taxon>
        <taxon>Pseudomonadota</taxon>
        <taxon>Alphaproteobacteria</taxon>
        <taxon>Rhodospirillales</taxon>
        <taxon>Azospirillaceae</taxon>
        <taxon>Azospirillum</taxon>
    </lineage>
</organism>
<proteinExistence type="predicted"/>
<feature type="transmembrane region" description="Helical" evidence="1">
    <location>
        <begin position="364"/>
        <end position="388"/>
    </location>
</feature>
<keyword evidence="1" id="KW-1133">Transmembrane helix</keyword>
<protein>
    <submittedName>
        <fullName evidence="2">Metallophosphoesterase</fullName>
    </submittedName>
</protein>
<dbReference type="OrthoDB" id="500534at2"/>
<gene>
    <name evidence="2" type="ORF">HUE56_04425</name>
</gene>
<dbReference type="PANTHER" id="PTHR34211:SF3">
    <property type="entry name" value="CALCINEURIN-LIKE METALLO-PHOSPHOESTERASE SUPERFAMILY PROTEIN"/>
    <property type="match status" value="1"/>
</dbReference>